<organism evidence="9 10">
    <name type="scientific">Ceratopteris richardii</name>
    <name type="common">Triangle waterfern</name>
    <dbReference type="NCBI Taxonomy" id="49495"/>
    <lineage>
        <taxon>Eukaryota</taxon>
        <taxon>Viridiplantae</taxon>
        <taxon>Streptophyta</taxon>
        <taxon>Embryophyta</taxon>
        <taxon>Tracheophyta</taxon>
        <taxon>Polypodiopsida</taxon>
        <taxon>Polypodiidae</taxon>
        <taxon>Polypodiales</taxon>
        <taxon>Pteridineae</taxon>
        <taxon>Pteridaceae</taxon>
        <taxon>Parkerioideae</taxon>
        <taxon>Ceratopteris</taxon>
    </lineage>
</organism>
<dbReference type="Pfam" id="PF01476">
    <property type="entry name" value="LysM"/>
    <property type="match status" value="2"/>
</dbReference>
<comment type="caution">
    <text evidence="9">The sequence shown here is derived from an EMBL/GenBank/DDBJ whole genome shotgun (WGS) entry which is preliminary data.</text>
</comment>
<feature type="chain" id="PRO_5035925828" description="Chitinase" evidence="6">
    <location>
        <begin position="21"/>
        <end position="440"/>
    </location>
</feature>
<dbReference type="CDD" id="cd00118">
    <property type="entry name" value="LysM"/>
    <property type="match status" value="2"/>
</dbReference>
<proteinExistence type="inferred from homology"/>
<keyword evidence="6" id="KW-0732">Signal</keyword>
<feature type="signal peptide" evidence="6">
    <location>
        <begin position="1"/>
        <end position="20"/>
    </location>
</feature>
<evidence type="ECO:0000313" key="10">
    <source>
        <dbReference type="Proteomes" id="UP000825935"/>
    </source>
</evidence>
<dbReference type="Proteomes" id="UP000825935">
    <property type="component" value="Chromosome 14"/>
</dbReference>
<dbReference type="InterPro" id="IPR036779">
    <property type="entry name" value="LysM_dom_sf"/>
</dbReference>
<keyword evidence="2 3" id="KW-0326">Glycosidase</keyword>
<dbReference type="EMBL" id="CM035419">
    <property type="protein sequence ID" value="KAH7415910.1"/>
    <property type="molecule type" value="Genomic_DNA"/>
</dbReference>
<evidence type="ECO:0000313" key="9">
    <source>
        <dbReference type="EMBL" id="KAH7415910.1"/>
    </source>
</evidence>
<feature type="domain" description="LysM" evidence="7">
    <location>
        <begin position="35"/>
        <end position="79"/>
    </location>
</feature>
<evidence type="ECO:0000256" key="4">
    <source>
        <dbReference type="RuleBase" id="RU004453"/>
    </source>
</evidence>
<dbReference type="SUPFAM" id="SSF54106">
    <property type="entry name" value="LysM domain"/>
    <property type="match status" value="2"/>
</dbReference>
<dbReference type="PROSITE" id="PS51910">
    <property type="entry name" value="GH18_2"/>
    <property type="match status" value="1"/>
</dbReference>
<dbReference type="PANTHER" id="PTHR46476:SF13">
    <property type="entry name" value="2, PUTATIVE, EXPRESSED-RELATED"/>
    <property type="match status" value="1"/>
</dbReference>
<protein>
    <recommendedName>
        <fullName evidence="11">Chitinase</fullName>
    </recommendedName>
</protein>
<evidence type="ECO:0000256" key="1">
    <source>
        <dbReference type="ARBA" id="ARBA00022801"/>
    </source>
</evidence>
<dbReference type="InterPro" id="IPR001579">
    <property type="entry name" value="Glyco_hydro_18_chit_AS"/>
</dbReference>
<comment type="similarity">
    <text evidence="4">Belongs to the glycosyl hydrolase 18 family.</text>
</comment>
<feature type="compositionally biased region" description="Pro residues" evidence="5">
    <location>
        <begin position="134"/>
        <end position="148"/>
    </location>
</feature>
<evidence type="ECO:0000256" key="3">
    <source>
        <dbReference type="RuleBase" id="RU000489"/>
    </source>
</evidence>
<gene>
    <name evidence="9" type="ORF">KP509_14G065600</name>
</gene>
<reference evidence="9" key="1">
    <citation type="submission" date="2021-08" db="EMBL/GenBank/DDBJ databases">
        <title>WGS assembly of Ceratopteris richardii.</title>
        <authorList>
            <person name="Marchant D.B."/>
            <person name="Chen G."/>
            <person name="Jenkins J."/>
            <person name="Shu S."/>
            <person name="Leebens-Mack J."/>
            <person name="Grimwood J."/>
            <person name="Schmutz J."/>
            <person name="Soltis P."/>
            <person name="Soltis D."/>
            <person name="Chen Z.-H."/>
        </authorList>
    </citation>
    <scope>NUCLEOTIDE SEQUENCE</scope>
    <source>
        <strain evidence="9">Whitten #5841</strain>
        <tissue evidence="9">Leaf</tissue>
    </source>
</reference>
<dbReference type="Pfam" id="PF00704">
    <property type="entry name" value="Glyco_hydro_18"/>
    <property type="match status" value="1"/>
</dbReference>
<dbReference type="Gene3D" id="3.20.20.80">
    <property type="entry name" value="Glycosidases"/>
    <property type="match status" value="1"/>
</dbReference>
<dbReference type="PROSITE" id="PS01095">
    <property type="entry name" value="GH18_1"/>
    <property type="match status" value="1"/>
</dbReference>
<dbReference type="Gene3D" id="3.10.350.10">
    <property type="entry name" value="LysM domain"/>
    <property type="match status" value="2"/>
</dbReference>
<evidence type="ECO:0000259" key="7">
    <source>
        <dbReference type="PROSITE" id="PS51782"/>
    </source>
</evidence>
<name>A0A8T2T8S3_CERRI</name>
<keyword evidence="1 3" id="KW-0378">Hydrolase</keyword>
<dbReference type="InterPro" id="IPR001223">
    <property type="entry name" value="Glyco_hydro18_cat"/>
</dbReference>
<dbReference type="InterPro" id="IPR018392">
    <property type="entry name" value="LysM"/>
</dbReference>
<dbReference type="GO" id="GO:0005975">
    <property type="term" value="P:carbohydrate metabolic process"/>
    <property type="evidence" value="ECO:0007669"/>
    <property type="project" value="InterPro"/>
</dbReference>
<dbReference type="PANTHER" id="PTHR46476">
    <property type="entry name" value="CHITINASE 2-LIKE"/>
    <property type="match status" value="1"/>
</dbReference>
<evidence type="ECO:0008006" key="11">
    <source>
        <dbReference type="Google" id="ProtNLM"/>
    </source>
</evidence>
<dbReference type="SMART" id="SM00257">
    <property type="entry name" value="LysM"/>
    <property type="match status" value="2"/>
</dbReference>
<dbReference type="InterPro" id="IPR017853">
    <property type="entry name" value="GH"/>
</dbReference>
<feature type="region of interest" description="Disordered" evidence="5">
    <location>
        <begin position="130"/>
        <end position="151"/>
    </location>
</feature>
<dbReference type="AlphaFoldDB" id="A0A8T2T8S3"/>
<dbReference type="SUPFAM" id="SSF51445">
    <property type="entry name" value="(Trans)glycosidases"/>
    <property type="match status" value="1"/>
</dbReference>
<feature type="domain" description="GH18" evidence="8">
    <location>
        <begin position="171"/>
        <end position="424"/>
    </location>
</feature>
<evidence type="ECO:0000256" key="2">
    <source>
        <dbReference type="ARBA" id="ARBA00023295"/>
    </source>
</evidence>
<evidence type="ECO:0000256" key="5">
    <source>
        <dbReference type="SAM" id="MobiDB-lite"/>
    </source>
</evidence>
<dbReference type="OrthoDB" id="3012298at2759"/>
<dbReference type="PROSITE" id="PS51782">
    <property type="entry name" value="LYSM"/>
    <property type="match status" value="2"/>
</dbReference>
<evidence type="ECO:0000259" key="8">
    <source>
        <dbReference type="PROSITE" id="PS51910"/>
    </source>
</evidence>
<accession>A0A8T2T8S3</accession>
<dbReference type="GO" id="GO:0004553">
    <property type="term" value="F:hydrolase activity, hydrolyzing O-glycosyl compounds"/>
    <property type="evidence" value="ECO:0007669"/>
    <property type="project" value="InterPro"/>
</dbReference>
<sequence>MRFYLLVALLFVGLRNVCISAPSQSPPSPPAGSCTLYTVKSGDTCYDISQENGVSLEDFLSWNPGINCNNLQIGQEVCISAPCCCTIYTVKSGDTCYDISQVNGVSLEDFLSWNPGINCNNLQIGQEVCISEPPESPPSPPSGPPPSRSWPRSLHLRASGIPSTLSKLNGNVFSEYIGALFNGVRFTDVPISRDVDFHFILGFAIDYNWTGPPTNGVFDIYWPKSVLTPEAVQAIKSQYSNVKVMVSLGGDTINGLPVRFSASSVDSWVANAVSSLTSMISRSHLDGIDIDYEHFGSASTQTFLKSAGVISIASIAPFDPVETQYRALWNQYNDIIDLVNFQFYSYSSATSATQFTSFYNTAAAKYGGGAKVLASFSTGGIGPAPSTVLSACEQLKSEGRLPGIFIFSADGSYATSSFRYEEQTQALVAANTTDNSHAWI</sequence>
<feature type="domain" description="LysM" evidence="7">
    <location>
        <begin position="86"/>
        <end position="130"/>
    </location>
</feature>
<evidence type="ECO:0000256" key="6">
    <source>
        <dbReference type="SAM" id="SignalP"/>
    </source>
</evidence>
<keyword evidence="10" id="KW-1185">Reference proteome</keyword>